<name>A0A2A9NAF7_9AGAR</name>
<proteinExistence type="predicted"/>
<dbReference type="AlphaFoldDB" id="A0A2A9NAF7"/>
<dbReference type="EMBL" id="KZ303012">
    <property type="protein sequence ID" value="PFH44700.1"/>
    <property type="molecule type" value="Genomic_DNA"/>
</dbReference>
<gene>
    <name evidence="2" type="ORF">AMATHDRAFT_11124</name>
</gene>
<feature type="coiled-coil region" evidence="1">
    <location>
        <begin position="16"/>
        <end position="50"/>
    </location>
</feature>
<evidence type="ECO:0000256" key="1">
    <source>
        <dbReference type="SAM" id="Coils"/>
    </source>
</evidence>
<keyword evidence="3" id="KW-1185">Reference proteome</keyword>
<evidence type="ECO:0000313" key="3">
    <source>
        <dbReference type="Proteomes" id="UP000242287"/>
    </source>
</evidence>
<dbReference type="STRING" id="703135.A0A2A9NAF7"/>
<dbReference type="Proteomes" id="UP000242287">
    <property type="component" value="Unassembled WGS sequence"/>
</dbReference>
<protein>
    <recommendedName>
        <fullName evidence="4">Retrotransposon gag domain-containing protein</fullName>
    </recommendedName>
</protein>
<dbReference type="OrthoDB" id="10592471at2759"/>
<keyword evidence="1" id="KW-0175">Coiled coil</keyword>
<evidence type="ECO:0008006" key="4">
    <source>
        <dbReference type="Google" id="ProtNLM"/>
    </source>
</evidence>
<evidence type="ECO:0000313" key="2">
    <source>
        <dbReference type="EMBL" id="PFH44700.1"/>
    </source>
</evidence>
<sequence length="223" mass="25041">MVRGGTGGTSEPGWTLEQAFAQIQQLLGAVNTLQQTISQQEQTIVQLQAQSMVTPPVQGQVARGPKMATPPLYDGSMAQWFMQSGMAQLFCDHIMVYMASPNFHIQYLESMEQDPIELLYQDIYTAFGDPNKQAMAIQEITTIKQGTKSGEEHIQAFKQCYMRSGYGKTAGIHEFKQSLNGPLLDKIMGIPDLSTTLEKWYDIAVRLDRQWRQAVVERKIFAA</sequence>
<accession>A0A2A9NAF7</accession>
<reference evidence="2 3" key="1">
    <citation type="submission" date="2014-02" db="EMBL/GenBank/DDBJ databases">
        <title>Transposable element dynamics among asymbiotic and ectomycorrhizal Amanita fungi.</title>
        <authorList>
            <consortium name="DOE Joint Genome Institute"/>
            <person name="Hess J."/>
            <person name="Skrede I."/>
            <person name="Wolfe B."/>
            <person name="LaButti K."/>
            <person name="Ohm R.A."/>
            <person name="Grigoriev I.V."/>
            <person name="Pringle A."/>
        </authorList>
    </citation>
    <scope>NUCLEOTIDE SEQUENCE [LARGE SCALE GENOMIC DNA]</scope>
    <source>
        <strain evidence="2 3">SKay4041</strain>
    </source>
</reference>
<organism evidence="2 3">
    <name type="scientific">Amanita thiersii Skay4041</name>
    <dbReference type="NCBI Taxonomy" id="703135"/>
    <lineage>
        <taxon>Eukaryota</taxon>
        <taxon>Fungi</taxon>
        <taxon>Dikarya</taxon>
        <taxon>Basidiomycota</taxon>
        <taxon>Agaricomycotina</taxon>
        <taxon>Agaricomycetes</taxon>
        <taxon>Agaricomycetidae</taxon>
        <taxon>Agaricales</taxon>
        <taxon>Pluteineae</taxon>
        <taxon>Amanitaceae</taxon>
        <taxon>Amanita</taxon>
    </lineage>
</organism>